<evidence type="ECO:0000256" key="7">
    <source>
        <dbReference type="SAM" id="SignalP"/>
    </source>
</evidence>
<dbReference type="SMART" id="SM00184">
    <property type="entry name" value="RING"/>
    <property type="match status" value="1"/>
</dbReference>
<sequence>MYAFLSLIATSFTLRCSGASWYSNMYFTIVSNLPWLMLLHDNEFDHNFIHIHALLFQLVLNPSCVLEDEENLKVLPECNHAYHSECVDKWLNSQSSCPLCRASLSPIITP</sequence>
<dbReference type="InterPro" id="IPR013083">
    <property type="entry name" value="Znf_RING/FYVE/PHD"/>
</dbReference>
<dbReference type="AlphaFoldDB" id="A0A6P5ZMQ9"/>
<evidence type="ECO:0000313" key="9">
    <source>
        <dbReference type="Proteomes" id="UP000515121"/>
    </source>
</evidence>
<keyword evidence="4" id="KW-0833">Ubl conjugation pathway</keyword>
<dbReference type="UniPathway" id="UPA00143"/>
<dbReference type="KEGG" id="dzi:111301874"/>
<accession>A0A6P5ZMQ9</accession>
<dbReference type="PANTHER" id="PTHR45676:SF71">
    <property type="entry name" value="RING-TYPE DOMAIN-CONTAINING PROTEIN"/>
    <property type="match status" value="1"/>
</dbReference>
<dbReference type="SUPFAM" id="SSF57850">
    <property type="entry name" value="RING/U-box"/>
    <property type="match status" value="1"/>
</dbReference>
<dbReference type="RefSeq" id="XP_022753611.1">
    <property type="nucleotide sequence ID" value="XM_022897876.1"/>
</dbReference>
<keyword evidence="9" id="KW-1185">Reference proteome</keyword>
<dbReference type="InterPro" id="IPR001841">
    <property type="entry name" value="Znf_RING"/>
</dbReference>
<dbReference type="Proteomes" id="UP000515121">
    <property type="component" value="Unplaced"/>
</dbReference>
<dbReference type="Gene3D" id="3.30.40.10">
    <property type="entry name" value="Zinc/RING finger domain, C3HC4 (zinc finger)"/>
    <property type="match status" value="1"/>
</dbReference>
<dbReference type="GO" id="GO:0016567">
    <property type="term" value="P:protein ubiquitination"/>
    <property type="evidence" value="ECO:0007669"/>
    <property type="project" value="UniProtKB-UniPathway"/>
</dbReference>
<name>A0A6P5ZMQ9_DURZI</name>
<dbReference type="InterPro" id="IPR024766">
    <property type="entry name" value="Znf_RING_H2"/>
</dbReference>
<feature type="signal peptide" evidence="7">
    <location>
        <begin position="1"/>
        <end position="18"/>
    </location>
</feature>
<feature type="chain" id="PRO_5027551156" evidence="7">
    <location>
        <begin position="19"/>
        <end position="110"/>
    </location>
</feature>
<comment type="pathway">
    <text evidence="1">Protein modification; protein ubiquitination.</text>
</comment>
<evidence type="ECO:0000256" key="2">
    <source>
        <dbReference type="ARBA" id="ARBA00022723"/>
    </source>
</evidence>
<evidence type="ECO:0000313" key="10">
    <source>
        <dbReference type="RefSeq" id="XP_022753611.1"/>
    </source>
</evidence>
<evidence type="ECO:0000259" key="8">
    <source>
        <dbReference type="PROSITE" id="PS50089"/>
    </source>
</evidence>
<gene>
    <name evidence="10" type="primary">LOC111301874</name>
</gene>
<dbReference type="OrthoDB" id="8062037at2759"/>
<dbReference type="PANTHER" id="PTHR45676">
    <property type="entry name" value="RING-H2 FINGER PROTEIN ATL51-RELATED"/>
    <property type="match status" value="1"/>
</dbReference>
<evidence type="ECO:0000256" key="1">
    <source>
        <dbReference type="ARBA" id="ARBA00004906"/>
    </source>
</evidence>
<keyword evidence="2" id="KW-0479">Metal-binding</keyword>
<proteinExistence type="predicted"/>
<dbReference type="PROSITE" id="PS50089">
    <property type="entry name" value="ZF_RING_2"/>
    <property type="match status" value="1"/>
</dbReference>
<protein>
    <submittedName>
        <fullName evidence="10">RING-H2 finger protein ATL50</fullName>
    </submittedName>
</protein>
<dbReference type="GO" id="GO:0008270">
    <property type="term" value="F:zinc ion binding"/>
    <property type="evidence" value="ECO:0007669"/>
    <property type="project" value="UniProtKB-KW"/>
</dbReference>
<dbReference type="GeneID" id="111301874"/>
<evidence type="ECO:0000256" key="6">
    <source>
        <dbReference type="PROSITE-ProRule" id="PRU00175"/>
    </source>
</evidence>
<evidence type="ECO:0000256" key="3">
    <source>
        <dbReference type="ARBA" id="ARBA00022771"/>
    </source>
</evidence>
<evidence type="ECO:0000256" key="4">
    <source>
        <dbReference type="ARBA" id="ARBA00022786"/>
    </source>
</evidence>
<organism evidence="9 10">
    <name type="scientific">Durio zibethinus</name>
    <name type="common">Durian</name>
    <dbReference type="NCBI Taxonomy" id="66656"/>
    <lineage>
        <taxon>Eukaryota</taxon>
        <taxon>Viridiplantae</taxon>
        <taxon>Streptophyta</taxon>
        <taxon>Embryophyta</taxon>
        <taxon>Tracheophyta</taxon>
        <taxon>Spermatophyta</taxon>
        <taxon>Magnoliopsida</taxon>
        <taxon>eudicotyledons</taxon>
        <taxon>Gunneridae</taxon>
        <taxon>Pentapetalae</taxon>
        <taxon>rosids</taxon>
        <taxon>malvids</taxon>
        <taxon>Malvales</taxon>
        <taxon>Malvaceae</taxon>
        <taxon>Helicteroideae</taxon>
        <taxon>Durio</taxon>
    </lineage>
</organism>
<reference evidence="10" key="1">
    <citation type="submission" date="2025-08" db="UniProtKB">
        <authorList>
            <consortium name="RefSeq"/>
        </authorList>
    </citation>
    <scope>IDENTIFICATION</scope>
    <source>
        <tissue evidence="10">Fruit stalk</tissue>
    </source>
</reference>
<evidence type="ECO:0000256" key="5">
    <source>
        <dbReference type="ARBA" id="ARBA00022833"/>
    </source>
</evidence>
<keyword evidence="3 6" id="KW-0863">Zinc-finger</keyword>
<keyword evidence="7" id="KW-0732">Signal</keyword>
<keyword evidence="5" id="KW-0862">Zinc</keyword>
<dbReference type="Pfam" id="PF12678">
    <property type="entry name" value="zf-rbx1"/>
    <property type="match status" value="1"/>
</dbReference>
<feature type="domain" description="RING-type" evidence="8">
    <location>
        <begin position="64"/>
        <end position="101"/>
    </location>
</feature>